<dbReference type="EMBL" id="KQ001770">
    <property type="protein sequence ID" value="KJP84945.1"/>
    <property type="molecule type" value="Genomic_DNA"/>
</dbReference>
<feature type="compositionally biased region" description="Basic and acidic residues" evidence="1">
    <location>
        <begin position="206"/>
        <end position="220"/>
    </location>
</feature>
<dbReference type="AlphaFoldDB" id="A0A0D9QD10"/>
<sequence>MVGALYFMNEKSWHMSGRSMGVSNDDEMKEYVRCAIVNMYMEILKESSCGGEWGLWYAWYTMKQMEKGLQGGLITKGKCGHAVFQNIQTKEFDMAHKIQAWLKKNKGVTDKIARPEIQSICNKKLEELGAATAGTHAMDEKIQLQPQEKTLIQTLGQELKTIVEQVKTEVLQWAREHGASIDPSEEDPSRGPANDDTVAKAPNSVKSDKPAESGKVHGTESQKPAATEPAGASPGQAGKDRWGESTNTATYR</sequence>
<name>A0A0D9QD10_PLAFR</name>
<reference evidence="2 3" key="1">
    <citation type="submission" date="2014-03" db="EMBL/GenBank/DDBJ databases">
        <title>The Genome Sequence of Plasmodium fragile nilgiri.</title>
        <authorList>
            <consortium name="The Broad Institute Genomics Platform"/>
            <consortium name="The Broad Institute Genome Sequencing Center for Infectious Disease"/>
            <person name="Neafsey D."/>
            <person name="Duraisingh M."/>
            <person name="Young S.K."/>
            <person name="Zeng Q."/>
            <person name="Gargeya S."/>
            <person name="Abouelleil A."/>
            <person name="Alvarado L."/>
            <person name="Chapman S.B."/>
            <person name="Gainer-Dewar J."/>
            <person name="Goldberg J."/>
            <person name="Griggs A."/>
            <person name="Gujja S."/>
            <person name="Hansen M."/>
            <person name="Howarth C."/>
            <person name="Imamovic A."/>
            <person name="Larimer J."/>
            <person name="Pearson M."/>
            <person name="Poon T.W."/>
            <person name="Priest M."/>
            <person name="Roberts A."/>
            <person name="Saif S."/>
            <person name="Shea T."/>
            <person name="Sykes S."/>
            <person name="Wortman J."/>
            <person name="Nusbaum C."/>
            <person name="Birren B."/>
        </authorList>
    </citation>
    <scope>NUCLEOTIDE SEQUENCE [LARGE SCALE GENOMIC DNA]</scope>
    <source>
        <strain evidence="3">nilgiri</strain>
    </source>
</reference>
<dbReference type="VEuPathDB" id="PlasmoDB:AK88_05423"/>
<gene>
    <name evidence="2" type="ORF">AK88_05423</name>
</gene>
<evidence type="ECO:0000256" key="1">
    <source>
        <dbReference type="SAM" id="MobiDB-lite"/>
    </source>
</evidence>
<proteinExistence type="predicted"/>
<evidence type="ECO:0008006" key="4">
    <source>
        <dbReference type="Google" id="ProtNLM"/>
    </source>
</evidence>
<evidence type="ECO:0000313" key="2">
    <source>
        <dbReference type="EMBL" id="KJP84945.1"/>
    </source>
</evidence>
<feature type="region of interest" description="Disordered" evidence="1">
    <location>
        <begin position="179"/>
        <end position="252"/>
    </location>
</feature>
<accession>A0A0D9QD10</accession>
<organism evidence="2 3">
    <name type="scientific">Plasmodium fragile</name>
    <dbReference type="NCBI Taxonomy" id="5857"/>
    <lineage>
        <taxon>Eukaryota</taxon>
        <taxon>Sar</taxon>
        <taxon>Alveolata</taxon>
        <taxon>Apicomplexa</taxon>
        <taxon>Aconoidasida</taxon>
        <taxon>Haemosporida</taxon>
        <taxon>Plasmodiidae</taxon>
        <taxon>Plasmodium</taxon>
        <taxon>Plasmodium (Plasmodium)</taxon>
    </lineage>
</organism>
<evidence type="ECO:0000313" key="3">
    <source>
        <dbReference type="Proteomes" id="UP000054561"/>
    </source>
</evidence>
<keyword evidence="3" id="KW-1185">Reference proteome</keyword>
<dbReference type="Proteomes" id="UP000054561">
    <property type="component" value="Unassembled WGS sequence"/>
</dbReference>
<protein>
    <recommendedName>
        <fullName evidence="4">Schizont-infected cell agglutination extracellular alpha domain-containing protein</fullName>
    </recommendedName>
</protein>
<dbReference type="GeneID" id="24270737"/>
<dbReference type="RefSeq" id="XP_012338448.1">
    <property type="nucleotide sequence ID" value="XM_012483025.1"/>
</dbReference>